<dbReference type="Pfam" id="PF00781">
    <property type="entry name" value="DAGK_cat"/>
    <property type="match status" value="1"/>
</dbReference>
<dbReference type="GO" id="GO:0046512">
    <property type="term" value="P:sphingosine biosynthetic process"/>
    <property type="evidence" value="ECO:0007669"/>
    <property type="project" value="TreeGrafter"/>
</dbReference>
<dbReference type="InterPro" id="IPR016064">
    <property type="entry name" value="NAD/diacylglycerol_kinase_sf"/>
</dbReference>
<proteinExistence type="predicted"/>
<dbReference type="Gene3D" id="2.60.200.40">
    <property type="match status" value="1"/>
</dbReference>
<dbReference type="PROSITE" id="PS50146">
    <property type="entry name" value="DAGK"/>
    <property type="match status" value="1"/>
</dbReference>
<dbReference type="Gene3D" id="3.40.50.10330">
    <property type="entry name" value="Probable inorganic polyphosphate/atp-NAD kinase, domain 1"/>
    <property type="match status" value="1"/>
</dbReference>
<dbReference type="GO" id="GO:0016020">
    <property type="term" value="C:membrane"/>
    <property type="evidence" value="ECO:0007669"/>
    <property type="project" value="TreeGrafter"/>
</dbReference>
<dbReference type="SUPFAM" id="SSF111331">
    <property type="entry name" value="NAD kinase/diacylglycerol kinase-like"/>
    <property type="match status" value="1"/>
</dbReference>
<reference evidence="2 3" key="1">
    <citation type="journal article" date="2019" name="Sci. Rep.">
        <title>Comparative genomics of chytrid fungi reveal insights into the obligate biotrophic and pathogenic lifestyle of Synchytrium endobioticum.</title>
        <authorList>
            <person name="van de Vossenberg B.T.L.H."/>
            <person name="Warris S."/>
            <person name="Nguyen H.D.T."/>
            <person name="van Gent-Pelzer M.P.E."/>
            <person name="Joly D.L."/>
            <person name="van de Geest H.C."/>
            <person name="Bonants P.J.M."/>
            <person name="Smith D.S."/>
            <person name="Levesque C.A."/>
            <person name="van der Lee T.A.J."/>
        </authorList>
    </citation>
    <scope>NUCLEOTIDE SEQUENCE [LARGE SCALE GENOMIC DNA]</scope>
    <source>
        <strain evidence="2 3">CBS 675.73</strain>
    </source>
</reference>
<dbReference type="InterPro" id="IPR001206">
    <property type="entry name" value="Diacylglycerol_kinase_cat_dom"/>
</dbReference>
<dbReference type="AlphaFoldDB" id="A0A507FHG7"/>
<dbReference type="STRING" id="246404.A0A507FHG7"/>
<evidence type="ECO:0000259" key="1">
    <source>
        <dbReference type="PROSITE" id="PS50146"/>
    </source>
</evidence>
<dbReference type="GO" id="GO:0005737">
    <property type="term" value="C:cytoplasm"/>
    <property type="evidence" value="ECO:0007669"/>
    <property type="project" value="TreeGrafter"/>
</dbReference>
<evidence type="ECO:0000313" key="3">
    <source>
        <dbReference type="Proteomes" id="UP000320333"/>
    </source>
</evidence>
<dbReference type="Proteomes" id="UP000320333">
    <property type="component" value="Unassembled WGS sequence"/>
</dbReference>
<gene>
    <name evidence="2" type="ORF">CcCBS67573_g02903</name>
</gene>
<feature type="domain" description="DAGKc" evidence="1">
    <location>
        <begin position="123"/>
        <end position="260"/>
    </location>
</feature>
<dbReference type="GO" id="GO:0001727">
    <property type="term" value="F:lipid kinase activity"/>
    <property type="evidence" value="ECO:0007669"/>
    <property type="project" value="TreeGrafter"/>
</dbReference>
<keyword evidence="3" id="KW-1185">Reference proteome</keyword>
<evidence type="ECO:0000313" key="2">
    <source>
        <dbReference type="EMBL" id="TPX75839.1"/>
    </source>
</evidence>
<organism evidence="2 3">
    <name type="scientific">Chytriomyces confervae</name>
    <dbReference type="NCBI Taxonomy" id="246404"/>
    <lineage>
        <taxon>Eukaryota</taxon>
        <taxon>Fungi</taxon>
        <taxon>Fungi incertae sedis</taxon>
        <taxon>Chytridiomycota</taxon>
        <taxon>Chytridiomycota incertae sedis</taxon>
        <taxon>Chytridiomycetes</taxon>
        <taxon>Chytridiales</taxon>
        <taxon>Chytriomycetaceae</taxon>
        <taxon>Chytriomyces</taxon>
    </lineage>
</organism>
<dbReference type="PANTHER" id="PTHR12358:SF31">
    <property type="entry name" value="ACYLGLYCEROL KINASE, MITOCHONDRIAL"/>
    <property type="match status" value="1"/>
</dbReference>
<comment type="caution">
    <text evidence="2">The sequence shown here is derived from an EMBL/GenBank/DDBJ whole genome shotgun (WGS) entry which is preliminary data.</text>
</comment>
<name>A0A507FHG7_9FUNG</name>
<dbReference type="InterPro" id="IPR050187">
    <property type="entry name" value="Lipid_Phosphate_FormReg"/>
</dbReference>
<accession>A0A507FHG7</accession>
<dbReference type="GO" id="GO:0016773">
    <property type="term" value="F:phosphotransferase activity, alcohol group as acceptor"/>
    <property type="evidence" value="ECO:0007669"/>
    <property type="project" value="UniProtKB-ARBA"/>
</dbReference>
<dbReference type="PANTHER" id="PTHR12358">
    <property type="entry name" value="SPHINGOSINE KINASE"/>
    <property type="match status" value="1"/>
</dbReference>
<dbReference type="SMART" id="SM00046">
    <property type="entry name" value="DAGKc"/>
    <property type="match status" value="1"/>
</dbReference>
<dbReference type="OrthoDB" id="3853857at2759"/>
<dbReference type="InterPro" id="IPR017438">
    <property type="entry name" value="ATP-NAD_kinase_N"/>
</dbReference>
<dbReference type="EMBL" id="QEAP01000066">
    <property type="protein sequence ID" value="TPX75839.1"/>
    <property type="molecule type" value="Genomic_DNA"/>
</dbReference>
<sequence length="511" mass="55556">MSVAENRWLLSPPSTETIRSTLGTSTSIAMPSRVFSSVSVDGSAPTFTLTVTDSHLLWATNAVALRLVYAATPSLDNATMLTVRHLSQPRATHKPISIAIAFKLANSGDSDALRSAIASTLFAPEKPVLFFVNPFGGVRHASKLFDSIVAPMMRFACIPFVSIETTHKGHAEEVLQSTDVHQYSAIVAVSGDGVFHEVCNALMSRRDWRAARKIPIGTIGAGSSNAMNQNLGHLFVEYGTLSIIKGTTKPMDLISVTLHDSKKVVYSHLNMAFAYLADLDIESDRFRWMGREKVTVSALLRLFNLRKYRANVGIAPLDGPIPPPSPQSDLNDTTILDPAQSDPTDITQCYGPKRHFEVTPLNDLQTFPIQLTAANDPLSFFAASNLPWIASDFQASHTAAIDGGFLDVAYGGKDIRRINMLSSFVSGSLPEDGSKHGIERVKARGFRLQPFGWSWNMDRWKGGAAGEEREKARLVKSSGGHVAVSGEPFGMETVTVEVHEKMVTVFAASPK</sequence>
<protein>
    <recommendedName>
        <fullName evidence="1">DAGKc domain-containing protein</fullName>
    </recommendedName>
</protein>